<accession>A0AAP6JER5</accession>
<dbReference type="Proteomes" id="UP001302316">
    <property type="component" value="Unassembled WGS sequence"/>
</dbReference>
<dbReference type="EMBL" id="JAYGII010000003">
    <property type="protein sequence ID" value="MEA5444754.1"/>
    <property type="molecule type" value="Genomic_DNA"/>
</dbReference>
<dbReference type="RefSeq" id="WP_346050288.1">
    <property type="nucleotide sequence ID" value="NZ_JAYGII010000003.1"/>
</dbReference>
<proteinExistence type="predicted"/>
<evidence type="ECO:0000313" key="2">
    <source>
        <dbReference type="Proteomes" id="UP001302316"/>
    </source>
</evidence>
<keyword evidence="2" id="KW-1185">Reference proteome</keyword>
<comment type="caution">
    <text evidence="1">The sequence shown here is derived from an EMBL/GenBank/DDBJ whole genome shotgun (WGS) entry which is preliminary data.</text>
</comment>
<protein>
    <submittedName>
        <fullName evidence="1">Uncharacterized protein</fullName>
    </submittedName>
</protein>
<name>A0AAP6JER5_9GAMM</name>
<organism evidence="1 2">
    <name type="scientific">Natronospira elongata</name>
    <dbReference type="NCBI Taxonomy" id="3110268"/>
    <lineage>
        <taxon>Bacteria</taxon>
        <taxon>Pseudomonadati</taxon>
        <taxon>Pseudomonadota</taxon>
        <taxon>Gammaproteobacteria</taxon>
        <taxon>Natronospirales</taxon>
        <taxon>Natronospiraceae</taxon>
        <taxon>Natronospira</taxon>
    </lineage>
</organism>
<evidence type="ECO:0000313" key="1">
    <source>
        <dbReference type="EMBL" id="MEA5444754.1"/>
    </source>
</evidence>
<reference evidence="1 2" key="1">
    <citation type="submission" date="2023-12" db="EMBL/GenBank/DDBJ databases">
        <title>Whole-genome sequencing of halo(alkali)philic microorganisms from hypersaline lakes.</title>
        <authorList>
            <person name="Sorokin D.Y."/>
            <person name="Merkel A.Y."/>
            <person name="Messina E."/>
            <person name="Yakimov M."/>
        </authorList>
    </citation>
    <scope>NUCLEOTIDE SEQUENCE [LARGE SCALE GENOMIC DNA]</scope>
    <source>
        <strain evidence="1 2">AB-CW1</strain>
    </source>
</reference>
<gene>
    <name evidence="1" type="ORF">VCB98_02865</name>
</gene>
<sequence length="63" mass="7734">MSRLEDEIDWSKTTWEGARREQLRRWRKLSLYEKMRAVEEMGELAERLAQNRNKRGQRSIKPE</sequence>
<dbReference type="AlphaFoldDB" id="A0AAP6JER5"/>